<dbReference type="Gene3D" id="3.60.20.10">
    <property type="entry name" value="Glutamine Phosphoribosylpyrophosphate, subunit 1, domain 1"/>
    <property type="match status" value="1"/>
</dbReference>
<evidence type="ECO:0000256" key="2">
    <source>
        <dbReference type="ARBA" id="ARBA00004496"/>
    </source>
</evidence>
<evidence type="ECO:0000256" key="4">
    <source>
        <dbReference type="ARBA" id="ARBA00016090"/>
    </source>
</evidence>
<keyword evidence="5 11" id="KW-0963">Cytoplasm</keyword>
<dbReference type="NCBIfam" id="TIGR01135">
    <property type="entry name" value="glmS"/>
    <property type="match status" value="1"/>
</dbReference>
<dbReference type="AlphaFoldDB" id="A0A8T3VCE6"/>
<proteinExistence type="inferred from homology"/>
<evidence type="ECO:0000256" key="1">
    <source>
        <dbReference type="ARBA" id="ARBA00001031"/>
    </source>
</evidence>
<dbReference type="InterPro" id="IPR035490">
    <property type="entry name" value="GlmS/FrlB_SIS"/>
</dbReference>
<dbReference type="SUPFAM" id="SSF56235">
    <property type="entry name" value="N-terminal nucleophile aminohydrolases (Ntn hydrolases)"/>
    <property type="match status" value="1"/>
</dbReference>
<dbReference type="PROSITE" id="PS51278">
    <property type="entry name" value="GATASE_TYPE_2"/>
    <property type="match status" value="1"/>
</dbReference>
<dbReference type="Gene3D" id="3.40.50.10490">
    <property type="entry name" value="Glucose-6-phosphate isomerase like protein, domain 1"/>
    <property type="match status" value="2"/>
</dbReference>
<keyword evidence="7 11" id="KW-0808">Transferase</keyword>
<evidence type="ECO:0000256" key="11">
    <source>
        <dbReference type="HAMAP-Rule" id="MF_00164"/>
    </source>
</evidence>
<dbReference type="HAMAP" id="MF_00164">
    <property type="entry name" value="GlmS"/>
    <property type="match status" value="1"/>
</dbReference>
<keyword evidence="8" id="KW-0677">Repeat</keyword>
<name>A0A8T3VCE6_9EURY</name>
<dbReference type="SUPFAM" id="SSF53697">
    <property type="entry name" value="SIS domain"/>
    <property type="match status" value="1"/>
</dbReference>
<comment type="subcellular location">
    <subcellularLocation>
        <location evidence="2 11">Cytoplasm</location>
    </subcellularLocation>
</comment>
<feature type="active site" description="Nucleophile; for GATase activity" evidence="11">
    <location>
        <position position="2"/>
    </location>
</feature>
<keyword evidence="6 11" id="KW-0032">Aminotransferase</keyword>
<feature type="initiator methionine" description="Removed" evidence="11">
    <location>
        <position position="1"/>
    </location>
</feature>
<dbReference type="CDD" id="cd05009">
    <property type="entry name" value="SIS_GlmS_GlmD_2"/>
    <property type="match status" value="1"/>
</dbReference>
<dbReference type="CDD" id="cd00714">
    <property type="entry name" value="GFAT"/>
    <property type="match status" value="1"/>
</dbReference>
<comment type="function">
    <text evidence="10 11">Catalyzes the first step in hexosamine metabolism, converting fructose-6P into glucosamine-6P using glutamine as a nitrogen source.</text>
</comment>
<dbReference type="GO" id="GO:0097367">
    <property type="term" value="F:carbohydrate derivative binding"/>
    <property type="evidence" value="ECO:0007669"/>
    <property type="project" value="InterPro"/>
</dbReference>
<evidence type="ECO:0000256" key="8">
    <source>
        <dbReference type="ARBA" id="ARBA00022737"/>
    </source>
</evidence>
<dbReference type="Pfam" id="PF13522">
    <property type="entry name" value="GATase_6"/>
    <property type="match status" value="1"/>
</dbReference>
<evidence type="ECO:0000313" key="14">
    <source>
        <dbReference type="EMBL" id="MBE6505658.1"/>
    </source>
</evidence>
<dbReference type="EMBL" id="SUTE01000062">
    <property type="protein sequence ID" value="MBE6505658.1"/>
    <property type="molecule type" value="Genomic_DNA"/>
</dbReference>
<dbReference type="InterPro" id="IPR029055">
    <property type="entry name" value="Ntn_hydrolases_N"/>
</dbReference>
<dbReference type="Pfam" id="PF01380">
    <property type="entry name" value="SIS"/>
    <property type="match status" value="2"/>
</dbReference>
<dbReference type="FunFam" id="3.40.50.10490:FF:000001">
    <property type="entry name" value="Glutamine--fructose-6-phosphate aminotransferase [isomerizing]"/>
    <property type="match status" value="1"/>
</dbReference>
<comment type="subunit">
    <text evidence="11">Homodimer.</text>
</comment>
<dbReference type="CDD" id="cd05008">
    <property type="entry name" value="SIS_GlmS_GlmD_1"/>
    <property type="match status" value="1"/>
</dbReference>
<dbReference type="RefSeq" id="WP_303737307.1">
    <property type="nucleotide sequence ID" value="NZ_SUTE01000062.1"/>
</dbReference>
<evidence type="ECO:0000313" key="15">
    <source>
        <dbReference type="Proteomes" id="UP000762703"/>
    </source>
</evidence>
<dbReference type="PROSITE" id="PS51464">
    <property type="entry name" value="SIS"/>
    <property type="match status" value="2"/>
</dbReference>
<feature type="domain" description="SIS" evidence="13">
    <location>
        <begin position="280"/>
        <end position="418"/>
    </location>
</feature>
<evidence type="ECO:0000256" key="6">
    <source>
        <dbReference type="ARBA" id="ARBA00022576"/>
    </source>
</evidence>
<dbReference type="InterPro" id="IPR005855">
    <property type="entry name" value="GFAT"/>
</dbReference>
<accession>A0A8T3VCE6</accession>
<dbReference type="GO" id="GO:0006002">
    <property type="term" value="P:fructose 6-phosphate metabolic process"/>
    <property type="evidence" value="ECO:0007669"/>
    <property type="project" value="TreeGrafter"/>
</dbReference>
<evidence type="ECO:0000259" key="12">
    <source>
        <dbReference type="PROSITE" id="PS51278"/>
    </source>
</evidence>
<dbReference type="FunFam" id="3.60.20.10:FF:000006">
    <property type="entry name" value="Glutamine--fructose-6-phosphate aminotransferase [isomerizing]"/>
    <property type="match status" value="1"/>
</dbReference>
<dbReference type="Proteomes" id="UP000762703">
    <property type="component" value="Unassembled WGS sequence"/>
</dbReference>
<organism evidence="14 15">
    <name type="scientific">Methanobrevibacter millerae</name>
    <dbReference type="NCBI Taxonomy" id="230361"/>
    <lineage>
        <taxon>Archaea</taxon>
        <taxon>Methanobacteriati</taxon>
        <taxon>Methanobacteriota</taxon>
        <taxon>Methanomada group</taxon>
        <taxon>Methanobacteria</taxon>
        <taxon>Methanobacteriales</taxon>
        <taxon>Methanobacteriaceae</taxon>
        <taxon>Methanobrevibacter</taxon>
    </lineage>
</organism>
<dbReference type="GO" id="GO:0005737">
    <property type="term" value="C:cytoplasm"/>
    <property type="evidence" value="ECO:0007669"/>
    <property type="project" value="UniProtKB-SubCell"/>
</dbReference>
<evidence type="ECO:0000256" key="5">
    <source>
        <dbReference type="ARBA" id="ARBA00022490"/>
    </source>
</evidence>
<gene>
    <name evidence="11 14" type="primary">glmS</name>
    <name evidence="14" type="ORF">E7Z73_07975</name>
</gene>
<feature type="active site" description="For Fru-6P isomerization activity" evidence="11">
    <location>
        <position position="589"/>
    </location>
</feature>
<evidence type="ECO:0000256" key="7">
    <source>
        <dbReference type="ARBA" id="ARBA00022679"/>
    </source>
</evidence>
<comment type="catalytic activity">
    <reaction evidence="1 11">
        <text>D-fructose 6-phosphate + L-glutamine = D-glucosamine 6-phosphate + L-glutamate</text>
        <dbReference type="Rhea" id="RHEA:13237"/>
        <dbReference type="ChEBI" id="CHEBI:29985"/>
        <dbReference type="ChEBI" id="CHEBI:58359"/>
        <dbReference type="ChEBI" id="CHEBI:58725"/>
        <dbReference type="ChEBI" id="CHEBI:61527"/>
        <dbReference type="EC" id="2.6.1.16"/>
    </reaction>
</comment>
<dbReference type="InterPro" id="IPR001347">
    <property type="entry name" value="SIS_dom"/>
</dbReference>
<dbReference type="InterPro" id="IPR047084">
    <property type="entry name" value="GFAT_N"/>
</dbReference>
<dbReference type="EC" id="2.6.1.16" evidence="3 11"/>
<dbReference type="InterPro" id="IPR035466">
    <property type="entry name" value="GlmS/AgaS_SIS"/>
</dbReference>
<dbReference type="GO" id="GO:0005975">
    <property type="term" value="P:carbohydrate metabolic process"/>
    <property type="evidence" value="ECO:0007669"/>
    <property type="project" value="UniProtKB-UniRule"/>
</dbReference>
<dbReference type="GO" id="GO:0004360">
    <property type="term" value="F:glutamine-fructose-6-phosphate transaminase (isomerizing) activity"/>
    <property type="evidence" value="ECO:0007669"/>
    <property type="project" value="UniProtKB-UniRule"/>
</dbReference>
<comment type="caution">
    <text evidence="14">The sequence shown here is derived from an EMBL/GenBank/DDBJ whole genome shotgun (WGS) entry which is preliminary data.</text>
</comment>
<dbReference type="NCBIfam" id="NF001484">
    <property type="entry name" value="PRK00331.1"/>
    <property type="match status" value="1"/>
</dbReference>
<protein>
    <recommendedName>
        <fullName evidence="4 11">Glutamine--fructose-6-phosphate aminotransferase [isomerizing]</fullName>
        <ecNumber evidence="3 11">2.6.1.16</ecNumber>
    </recommendedName>
    <alternativeName>
        <fullName evidence="11">D-fructose-6-phosphate amidotransferase</fullName>
    </alternativeName>
    <alternativeName>
        <fullName evidence="11">GFAT</fullName>
    </alternativeName>
    <alternativeName>
        <fullName evidence="11">Glucosamine-6-phosphate synthase</fullName>
    </alternativeName>
    <alternativeName>
        <fullName evidence="11">Hexosephosphate aminotransferase</fullName>
    </alternativeName>
    <alternativeName>
        <fullName evidence="11">L-glutamine--D-fructose-6-phosphate amidotransferase</fullName>
    </alternativeName>
</protein>
<dbReference type="InterPro" id="IPR046348">
    <property type="entry name" value="SIS_dom_sf"/>
</dbReference>
<evidence type="ECO:0000256" key="10">
    <source>
        <dbReference type="ARBA" id="ARBA00055466"/>
    </source>
</evidence>
<evidence type="ECO:0000256" key="9">
    <source>
        <dbReference type="ARBA" id="ARBA00022962"/>
    </source>
</evidence>
<feature type="domain" description="Glutamine amidotransferase type-2" evidence="12">
    <location>
        <begin position="2"/>
        <end position="221"/>
    </location>
</feature>
<dbReference type="GO" id="GO:0006047">
    <property type="term" value="P:UDP-N-acetylglucosamine metabolic process"/>
    <property type="evidence" value="ECO:0007669"/>
    <property type="project" value="TreeGrafter"/>
</dbReference>
<dbReference type="PANTHER" id="PTHR10937">
    <property type="entry name" value="GLUCOSAMINE--FRUCTOSE-6-PHOSPHATE AMINOTRANSFERASE, ISOMERIZING"/>
    <property type="match status" value="1"/>
</dbReference>
<sequence>MCGIVGCILKDNDEDVAPILFDCISKLEYRGYDSIGLATYDGSIHVKKDKGKIDEVNQKLDLPNMPGDFGIAHVRWATHGDPSKLNSHPQLDEENTIAVVHNGIIENNTKIKADLIAEGHTFKSDTDTEVIPHLIQKFMDEGFDLEHAVRKTIEILEGAYAIAAISSREPDKIIATRKDSPLIVGLGEDGYYLASDSPAILKYAKDIIYPEKGEIVILDKSGVVVHDEFDNPINKEVDTINWTPEMAEKEGYDHFMIKEINEQAIAVRNTLTQRDNIQKIIDDLDDVSRICFVACGTSYHASLTGKYLLESLAGIPTDVILASEFKFSAKTLKEDTLVIFISQSGETADSLKALDVANETSKTLGIVNVAGSSITRRAQYVIQTQAGPEIGVAATKTYVSQLTAIYMFSALMAENEELLDELDKVPDFIDEVLLDVESIKSMSKRYNYAKDFFYLGRGYVYPTALEGALKLKEISYIHGEGYAAGELKHGPLALIDEGIPVVVVIPPGESHKKTMSNLEEVKSRGARVLAFGSVDDEELKEKAPEVFTINPDVSEIIAPLVYIVPLQLLSYYITIEKGFDPDKPRNLAKCVTVE</sequence>
<evidence type="ECO:0000259" key="13">
    <source>
        <dbReference type="PROSITE" id="PS51464"/>
    </source>
</evidence>
<feature type="domain" description="SIS" evidence="13">
    <location>
        <begin position="442"/>
        <end position="584"/>
    </location>
</feature>
<keyword evidence="9" id="KW-0315">Glutamine amidotransferase</keyword>
<evidence type="ECO:0000256" key="3">
    <source>
        <dbReference type="ARBA" id="ARBA00012916"/>
    </source>
</evidence>
<dbReference type="GO" id="GO:0006487">
    <property type="term" value="P:protein N-linked glycosylation"/>
    <property type="evidence" value="ECO:0007669"/>
    <property type="project" value="TreeGrafter"/>
</dbReference>
<dbReference type="InterPro" id="IPR017932">
    <property type="entry name" value="GATase_2_dom"/>
</dbReference>
<reference evidence="14" key="1">
    <citation type="submission" date="2019-04" db="EMBL/GenBank/DDBJ databases">
        <title>Evolution of Biomass-Degrading Anaerobic Consortia Revealed by Metagenomics.</title>
        <authorList>
            <person name="Peng X."/>
        </authorList>
    </citation>
    <scope>NUCLEOTIDE SEQUENCE</scope>
    <source>
        <strain evidence="14">SIG12</strain>
    </source>
</reference>
<dbReference type="PANTHER" id="PTHR10937:SF0">
    <property type="entry name" value="GLUTAMINE--FRUCTOSE-6-PHOSPHATE TRANSAMINASE (ISOMERIZING)"/>
    <property type="match status" value="1"/>
</dbReference>